<keyword evidence="6" id="KW-1185">Reference proteome</keyword>
<sequence length="190" mass="22248">MWSDKSSKVVRRRNDVSLCNPWYTIKTVKHPESVMVWGCHQPAVIFIDEIDSLLTQRSDSEHESSRRIKTEFLVQLDGATTDNEERLLVVGATNRPQELDEAARRRLVKKLYIPLPDHQVTVLLFQCKNVLHAVFPLFCVENCIFPISFTHCLILIFSFMSSCSSIFFPQQHQVFFVYLFNIIYYLIHCY</sequence>
<dbReference type="InterPro" id="IPR003960">
    <property type="entry name" value="ATPase_AAA_CS"/>
</dbReference>
<comment type="caution">
    <text evidence="5">The sequence shown here is derived from an EMBL/GenBank/DDBJ whole genome shotgun (WGS) entry which is preliminary data.</text>
</comment>
<dbReference type="InterPro" id="IPR027417">
    <property type="entry name" value="P-loop_NTPase"/>
</dbReference>
<organism evidence="5 6">
    <name type="scientific">Portunus trituberculatus</name>
    <name type="common">Swimming crab</name>
    <name type="synonym">Neptunus trituberculatus</name>
    <dbReference type="NCBI Taxonomy" id="210409"/>
    <lineage>
        <taxon>Eukaryota</taxon>
        <taxon>Metazoa</taxon>
        <taxon>Ecdysozoa</taxon>
        <taxon>Arthropoda</taxon>
        <taxon>Crustacea</taxon>
        <taxon>Multicrustacea</taxon>
        <taxon>Malacostraca</taxon>
        <taxon>Eumalacostraca</taxon>
        <taxon>Eucarida</taxon>
        <taxon>Decapoda</taxon>
        <taxon>Pleocyemata</taxon>
        <taxon>Brachyura</taxon>
        <taxon>Eubrachyura</taxon>
        <taxon>Portunoidea</taxon>
        <taxon>Portunidae</taxon>
        <taxon>Portuninae</taxon>
        <taxon>Portunus</taxon>
    </lineage>
</organism>
<dbReference type="PANTHER" id="PTHR23074:SF17">
    <property type="entry name" value="FIDGETIN-LIKE PROTEIN 1"/>
    <property type="match status" value="1"/>
</dbReference>
<dbReference type="InterPro" id="IPR050304">
    <property type="entry name" value="MT-severing_AAA_ATPase"/>
</dbReference>
<reference evidence="5 6" key="1">
    <citation type="submission" date="2019-05" db="EMBL/GenBank/DDBJ databases">
        <title>Another draft genome of Portunus trituberculatus and its Hox gene families provides insights of decapod evolution.</title>
        <authorList>
            <person name="Jeong J.-H."/>
            <person name="Song I."/>
            <person name="Kim S."/>
            <person name="Choi T."/>
            <person name="Kim D."/>
            <person name="Ryu S."/>
            <person name="Kim W."/>
        </authorList>
    </citation>
    <scope>NUCLEOTIDE SEQUENCE [LARGE SCALE GENOMIC DNA]</scope>
    <source>
        <tissue evidence="5">Muscle</tissue>
    </source>
</reference>
<dbReference type="GO" id="GO:0005524">
    <property type="term" value="F:ATP binding"/>
    <property type="evidence" value="ECO:0007669"/>
    <property type="project" value="UniProtKB-KW"/>
</dbReference>
<name>A0A5B7HL76_PORTR</name>
<dbReference type="GO" id="GO:0016887">
    <property type="term" value="F:ATP hydrolysis activity"/>
    <property type="evidence" value="ECO:0007669"/>
    <property type="project" value="InterPro"/>
</dbReference>
<feature type="domain" description="ATPase AAA-type core" evidence="4">
    <location>
        <begin position="40"/>
        <end position="115"/>
    </location>
</feature>
<comment type="similarity">
    <text evidence="1 2">Belongs to the AAA ATPase family.</text>
</comment>
<gene>
    <name evidence="5" type="primary">fignl1</name>
    <name evidence="5" type="ORF">E2C01_064242</name>
</gene>
<evidence type="ECO:0000313" key="5">
    <source>
        <dbReference type="EMBL" id="MPC70007.1"/>
    </source>
</evidence>
<protein>
    <submittedName>
        <fullName evidence="5">Fidgetin-like protein 1</fullName>
    </submittedName>
</protein>
<dbReference type="SUPFAM" id="SSF52540">
    <property type="entry name" value="P-loop containing nucleoside triphosphate hydrolases"/>
    <property type="match status" value="1"/>
</dbReference>
<feature type="transmembrane region" description="Helical" evidence="3">
    <location>
        <begin position="133"/>
        <end position="160"/>
    </location>
</feature>
<dbReference type="PROSITE" id="PS00674">
    <property type="entry name" value="AAA"/>
    <property type="match status" value="1"/>
</dbReference>
<keyword evidence="3" id="KW-1133">Transmembrane helix</keyword>
<feature type="transmembrane region" description="Helical" evidence="3">
    <location>
        <begin position="166"/>
        <end position="187"/>
    </location>
</feature>
<keyword evidence="3" id="KW-0812">Transmembrane</keyword>
<evidence type="ECO:0000313" key="6">
    <source>
        <dbReference type="Proteomes" id="UP000324222"/>
    </source>
</evidence>
<dbReference type="Gene3D" id="3.40.50.300">
    <property type="entry name" value="P-loop containing nucleotide triphosphate hydrolases"/>
    <property type="match status" value="1"/>
</dbReference>
<dbReference type="PANTHER" id="PTHR23074">
    <property type="entry name" value="AAA DOMAIN-CONTAINING"/>
    <property type="match status" value="1"/>
</dbReference>
<dbReference type="GO" id="GO:0008568">
    <property type="term" value="F:microtubule severing ATPase activity"/>
    <property type="evidence" value="ECO:0007669"/>
    <property type="project" value="TreeGrafter"/>
</dbReference>
<evidence type="ECO:0000256" key="2">
    <source>
        <dbReference type="RuleBase" id="RU003651"/>
    </source>
</evidence>
<keyword evidence="2" id="KW-0547">Nucleotide-binding</keyword>
<dbReference type="InterPro" id="IPR003959">
    <property type="entry name" value="ATPase_AAA_core"/>
</dbReference>
<accession>A0A5B7HL76</accession>
<dbReference type="OrthoDB" id="10251136at2759"/>
<keyword evidence="3" id="KW-0472">Membrane</keyword>
<dbReference type="AlphaFoldDB" id="A0A5B7HL76"/>
<evidence type="ECO:0000259" key="4">
    <source>
        <dbReference type="Pfam" id="PF00004"/>
    </source>
</evidence>
<evidence type="ECO:0000256" key="3">
    <source>
        <dbReference type="SAM" id="Phobius"/>
    </source>
</evidence>
<dbReference type="EMBL" id="VSRR010030346">
    <property type="protein sequence ID" value="MPC70007.1"/>
    <property type="molecule type" value="Genomic_DNA"/>
</dbReference>
<evidence type="ECO:0000256" key="1">
    <source>
        <dbReference type="ARBA" id="ARBA00006914"/>
    </source>
</evidence>
<dbReference type="Proteomes" id="UP000324222">
    <property type="component" value="Unassembled WGS sequence"/>
</dbReference>
<proteinExistence type="inferred from homology"/>
<dbReference type="Gene3D" id="1.10.8.60">
    <property type="match status" value="1"/>
</dbReference>
<keyword evidence="2" id="KW-0067">ATP-binding</keyword>
<dbReference type="Pfam" id="PF00004">
    <property type="entry name" value="AAA"/>
    <property type="match status" value="1"/>
</dbReference>